<evidence type="ECO:0000256" key="2">
    <source>
        <dbReference type="ARBA" id="ARBA00006171"/>
    </source>
</evidence>
<dbReference type="GO" id="GO:0016787">
    <property type="term" value="F:hydrolase activity"/>
    <property type="evidence" value="ECO:0007669"/>
    <property type="project" value="UniProtKB-KW"/>
</dbReference>
<gene>
    <name evidence="6" type="ORF">SMG_02882</name>
</gene>
<name>A0A829F5I4_ENTFC</name>
<comment type="similarity">
    <text evidence="2">Belongs to the HAD-like hydrolase superfamily. CbbY/CbbZ/Gph/YieH family.</text>
</comment>
<dbReference type="SFLD" id="SFLDS00003">
    <property type="entry name" value="Haloacid_Dehalogenase"/>
    <property type="match status" value="1"/>
</dbReference>
<reference evidence="6 7" key="1">
    <citation type="submission" date="2013-02" db="EMBL/GenBank/DDBJ databases">
        <title>The Genome Sequence of Enterococcus faecium VRE_84.</title>
        <authorList>
            <consortium name="The Broad Institute Genome Sequencing Platform"/>
            <consortium name="The Broad Institute Genome Sequencing Center for Infectious Disease"/>
            <person name="Earl A.M."/>
            <person name="Gilmore M.S."/>
            <person name="Lebreton F."/>
            <person name="Hammerum A.M."/>
            <person name="Jensen L.B."/>
            <person name="Guardabassi L."/>
            <person name="Walker B."/>
            <person name="Young S.K."/>
            <person name="Zeng Q."/>
            <person name="Gargeya S."/>
            <person name="Fitzgerald M."/>
            <person name="Haas B."/>
            <person name="Abouelleil A."/>
            <person name="Alvarado L."/>
            <person name="Arachchi H.M."/>
            <person name="Berlin A.M."/>
            <person name="Chapman S.B."/>
            <person name="Dewar J."/>
            <person name="Goldberg J."/>
            <person name="Griggs A."/>
            <person name="Gujja S."/>
            <person name="Hansen M."/>
            <person name="Howarth C."/>
            <person name="Imamovic A."/>
            <person name="Larimer J."/>
            <person name="McCowan C."/>
            <person name="Murphy C."/>
            <person name="Neiman D."/>
            <person name="Pearson M."/>
            <person name="Priest M."/>
            <person name="Roberts A."/>
            <person name="Saif S."/>
            <person name="Shea T."/>
            <person name="Sisk P."/>
            <person name="Sykes S."/>
            <person name="Wortman J."/>
            <person name="Nusbaum C."/>
            <person name="Birren B."/>
        </authorList>
    </citation>
    <scope>NUCLEOTIDE SEQUENCE [LARGE SCALE GENOMIC DNA]</scope>
    <source>
        <strain evidence="6 7">VRE 84</strain>
    </source>
</reference>
<dbReference type="Pfam" id="PF13419">
    <property type="entry name" value="HAD_2"/>
    <property type="match status" value="1"/>
</dbReference>
<dbReference type="PRINTS" id="PR00413">
    <property type="entry name" value="HADHALOGNASE"/>
</dbReference>
<evidence type="ECO:0000256" key="3">
    <source>
        <dbReference type="ARBA" id="ARBA00022723"/>
    </source>
</evidence>
<dbReference type="NCBIfam" id="TIGR01509">
    <property type="entry name" value="HAD-SF-IA-v3"/>
    <property type="match status" value="1"/>
</dbReference>
<dbReference type="InterPro" id="IPR051600">
    <property type="entry name" value="Beta-PGM-like"/>
</dbReference>
<comment type="caution">
    <text evidence="6">The sequence shown here is derived from an EMBL/GenBank/DDBJ whole genome shotgun (WGS) entry which is preliminary data.</text>
</comment>
<organism evidence="6 7">
    <name type="scientific">Enterococcus faecium EnGen0180</name>
    <dbReference type="NCBI Taxonomy" id="1157475"/>
    <lineage>
        <taxon>Bacteria</taxon>
        <taxon>Bacillati</taxon>
        <taxon>Bacillota</taxon>
        <taxon>Bacilli</taxon>
        <taxon>Lactobacillales</taxon>
        <taxon>Enterococcaceae</taxon>
        <taxon>Enterococcus</taxon>
    </lineage>
</organism>
<dbReference type="AlphaFoldDB" id="A0A829F5I4"/>
<dbReference type="Proteomes" id="UP000013834">
    <property type="component" value="Unassembled WGS sequence"/>
</dbReference>
<evidence type="ECO:0000313" key="7">
    <source>
        <dbReference type="Proteomes" id="UP000013834"/>
    </source>
</evidence>
<keyword evidence="4" id="KW-0460">Magnesium</keyword>
<protein>
    <submittedName>
        <fullName evidence="6">HAD hydrolase, family IA</fullName>
    </submittedName>
</protein>
<dbReference type="SUPFAM" id="SSF56784">
    <property type="entry name" value="HAD-like"/>
    <property type="match status" value="1"/>
</dbReference>
<evidence type="ECO:0000313" key="6">
    <source>
        <dbReference type="EMBL" id="EOG22029.1"/>
    </source>
</evidence>
<evidence type="ECO:0000256" key="4">
    <source>
        <dbReference type="ARBA" id="ARBA00022842"/>
    </source>
</evidence>
<dbReference type="InterPro" id="IPR036412">
    <property type="entry name" value="HAD-like_sf"/>
</dbReference>
<dbReference type="Gene3D" id="3.40.50.1000">
    <property type="entry name" value="HAD superfamily/HAD-like"/>
    <property type="match status" value="1"/>
</dbReference>
<keyword evidence="5" id="KW-0119">Carbohydrate metabolism</keyword>
<dbReference type="PANTHER" id="PTHR46193:SF18">
    <property type="entry name" value="HEXITOL PHOSPHATASE B"/>
    <property type="match status" value="1"/>
</dbReference>
<dbReference type="InterPro" id="IPR023214">
    <property type="entry name" value="HAD_sf"/>
</dbReference>
<dbReference type="SFLD" id="SFLDG01135">
    <property type="entry name" value="C1.5.6:_HAD__Beta-PGM__Phospha"/>
    <property type="match status" value="1"/>
</dbReference>
<evidence type="ECO:0000256" key="1">
    <source>
        <dbReference type="ARBA" id="ARBA00001946"/>
    </source>
</evidence>
<comment type="cofactor">
    <cofactor evidence="1">
        <name>Mg(2+)</name>
        <dbReference type="ChEBI" id="CHEBI:18420"/>
    </cofactor>
</comment>
<dbReference type="EMBL" id="AIVF01000062">
    <property type="protein sequence ID" value="EOG22029.1"/>
    <property type="molecule type" value="Genomic_DNA"/>
</dbReference>
<keyword evidence="6" id="KW-0378">Hydrolase</keyword>
<proteinExistence type="inferred from homology"/>
<keyword evidence="3" id="KW-0479">Metal-binding</keyword>
<dbReference type="PANTHER" id="PTHR46193">
    <property type="entry name" value="6-PHOSPHOGLUCONATE PHOSPHATASE"/>
    <property type="match status" value="1"/>
</dbReference>
<accession>A0A829F5I4</accession>
<dbReference type="SFLD" id="SFLDG01129">
    <property type="entry name" value="C1.5:_HAD__Beta-PGM__Phosphata"/>
    <property type="match status" value="1"/>
</dbReference>
<dbReference type="InterPro" id="IPR023198">
    <property type="entry name" value="PGP-like_dom2"/>
</dbReference>
<dbReference type="RefSeq" id="WP_010729807.1">
    <property type="nucleotide sequence ID" value="NZ_KB948137.1"/>
</dbReference>
<dbReference type="InterPro" id="IPR006439">
    <property type="entry name" value="HAD-SF_hydro_IA"/>
</dbReference>
<evidence type="ECO:0000256" key="5">
    <source>
        <dbReference type="ARBA" id="ARBA00023277"/>
    </source>
</evidence>
<dbReference type="GO" id="GO:0046872">
    <property type="term" value="F:metal ion binding"/>
    <property type="evidence" value="ECO:0007669"/>
    <property type="project" value="UniProtKB-KW"/>
</dbReference>
<sequence length="210" mass="24030">MTMGVIFDMDGVLIDSETFYFERRMNFFQELEIDPGSNQIDDYVGKTEAAIWETLVPEDKSLREELYPKYVDYRKTHPIDFAKALRKEVKPLLDFLKKRDIPLALASSSPAVEIESMLIQCELTEYFSFVISGESLKQSKPHPEIYLKAKQQLDCDFFIAVEDSTIGIKSAKAANIYTAALKQPMQIDQSEADIQIESLQELEQIVLEKG</sequence>
<dbReference type="Gene3D" id="1.10.150.240">
    <property type="entry name" value="Putative phosphatase, domain 2"/>
    <property type="match status" value="1"/>
</dbReference>
<dbReference type="InterPro" id="IPR041492">
    <property type="entry name" value="HAD_2"/>
</dbReference>